<evidence type="ECO:0000313" key="3">
    <source>
        <dbReference type="Proteomes" id="UP000286746"/>
    </source>
</evidence>
<dbReference type="Gene3D" id="3.40.50.12780">
    <property type="entry name" value="N-terminal domain of ligase-like"/>
    <property type="match status" value="1"/>
</dbReference>
<gene>
    <name evidence="2" type="ORF">GKJPGBOP_07803</name>
</gene>
<protein>
    <submittedName>
        <fullName evidence="2">Phenylacetate-coenzyme A ligase</fullName>
    </submittedName>
</protein>
<dbReference type="GO" id="GO:0016874">
    <property type="term" value="F:ligase activity"/>
    <property type="evidence" value="ECO:0007669"/>
    <property type="project" value="UniProtKB-KW"/>
</dbReference>
<sequence>MTPTQPALSRRWSGFEELHALQRERIGTALCQAAHSPFYRDRFRLRQGGTMPGSLADVPVTTKDDLRAAYPFGMLAVPRERVATYHESSGSSGRATSSFCTEDDWVDIGERFNRMPAGIGPADTLLVRIPYAMVLAGHIGHFGARAKGATVVPADSRSFATPYGRVVRLLHDLGTTLTWSNPTEPLIWAAAARAAGLDPRTDFPHLRALLVCGEPLSEARRERLAELWDAAVIEDYGATEVGPLASACRHGRRHFYADRVVPEVLDPATGEITPDGTGDLVITPLYREAMPLLRYNLEDTVRLSHEPCPCGSWLPVIRLAGRATQAFDVAGRQVSQLQLEELVFRLPAAYGVLFWRARAEARRLVAEVEVADAYAADACAELAAAVRARLGVDCAVAPVPPGTLMPDEVLSAPGDVLKSRSLFGPDEDWSRGLLYY</sequence>
<dbReference type="PANTHER" id="PTHR43845">
    <property type="entry name" value="BLR5969 PROTEIN"/>
    <property type="match status" value="1"/>
</dbReference>
<dbReference type="SUPFAM" id="SSF56801">
    <property type="entry name" value="Acetyl-CoA synthetase-like"/>
    <property type="match status" value="1"/>
</dbReference>
<accession>A0A401WFA4</accession>
<dbReference type="Proteomes" id="UP000286746">
    <property type="component" value="Unassembled WGS sequence"/>
</dbReference>
<evidence type="ECO:0000259" key="1">
    <source>
        <dbReference type="Pfam" id="PF00501"/>
    </source>
</evidence>
<dbReference type="RefSeq" id="WP_125058001.1">
    <property type="nucleotide sequence ID" value="NZ_BHZD01000001.1"/>
</dbReference>
<feature type="domain" description="AMP-dependent synthetase/ligase" evidence="1">
    <location>
        <begin position="118"/>
        <end position="282"/>
    </location>
</feature>
<evidence type="ECO:0000313" key="2">
    <source>
        <dbReference type="EMBL" id="GCD48007.1"/>
    </source>
</evidence>
<dbReference type="EMBL" id="BHZD01000001">
    <property type="protein sequence ID" value="GCD48007.1"/>
    <property type="molecule type" value="Genomic_DNA"/>
</dbReference>
<proteinExistence type="predicted"/>
<dbReference type="InterPro" id="IPR042099">
    <property type="entry name" value="ANL_N_sf"/>
</dbReference>
<comment type="caution">
    <text evidence="2">The sequence shown here is derived from an EMBL/GenBank/DDBJ whole genome shotgun (WGS) entry which is preliminary data.</text>
</comment>
<organism evidence="2 3">
    <name type="scientific">Streptomyces paromomycinus</name>
    <name type="common">Streptomyces rimosus subsp. paromomycinus</name>
    <dbReference type="NCBI Taxonomy" id="92743"/>
    <lineage>
        <taxon>Bacteria</taxon>
        <taxon>Bacillati</taxon>
        <taxon>Actinomycetota</taxon>
        <taxon>Actinomycetes</taxon>
        <taxon>Kitasatosporales</taxon>
        <taxon>Streptomycetaceae</taxon>
        <taxon>Streptomyces</taxon>
    </lineage>
</organism>
<dbReference type="PANTHER" id="PTHR43845:SF1">
    <property type="entry name" value="BLR5969 PROTEIN"/>
    <property type="match status" value="1"/>
</dbReference>
<dbReference type="AlphaFoldDB" id="A0A401WFA4"/>
<name>A0A401WFA4_STREY</name>
<dbReference type="InterPro" id="IPR000873">
    <property type="entry name" value="AMP-dep_synth/lig_dom"/>
</dbReference>
<keyword evidence="3" id="KW-1185">Reference proteome</keyword>
<keyword evidence="2" id="KW-0436">Ligase</keyword>
<dbReference type="Pfam" id="PF00501">
    <property type="entry name" value="AMP-binding"/>
    <property type="match status" value="1"/>
</dbReference>
<reference evidence="2 3" key="1">
    <citation type="submission" date="2018-11" db="EMBL/GenBank/DDBJ databases">
        <title>Whole genome sequence of Streptomyces paromomycinus NBRC 15454(T).</title>
        <authorList>
            <person name="Komaki H."/>
            <person name="Tamura T."/>
        </authorList>
    </citation>
    <scope>NUCLEOTIDE SEQUENCE [LARGE SCALE GENOMIC DNA]</scope>
    <source>
        <strain evidence="2 3">NBRC 15454</strain>
    </source>
</reference>